<accession>A0AAN7WSH8</accession>
<dbReference type="Gene3D" id="6.10.140.1900">
    <property type="match status" value="1"/>
</dbReference>
<dbReference type="GO" id="GO:0034497">
    <property type="term" value="P:protein localization to phagophore assembly site"/>
    <property type="evidence" value="ECO:0007669"/>
    <property type="project" value="TreeGrafter"/>
</dbReference>
<comment type="subcellular location">
    <subcellularLocation>
        <location evidence="1">Preautophagosomal structure</location>
    </subcellularLocation>
</comment>
<evidence type="ECO:0000256" key="4">
    <source>
        <dbReference type="ARBA" id="ARBA00023006"/>
    </source>
</evidence>
<gene>
    <name evidence="7" type="ORF">RI543_000764</name>
</gene>
<dbReference type="InterPro" id="IPR036570">
    <property type="entry name" value="HORMA_dom_sf"/>
</dbReference>
<dbReference type="GO" id="GO:0005829">
    <property type="term" value="C:cytosol"/>
    <property type="evidence" value="ECO:0007669"/>
    <property type="project" value="TreeGrafter"/>
</dbReference>
<dbReference type="Gene3D" id="3.30.900.10">
    <property type="entry name" value="HORMA domain"/>
    <property type="match status" value="1"/>
</dbReference>
<feature type="domain" description="Autophagy-related protein 13 N-terminal" evidence="6">
    <location>
        <begin position="29"/>
        <end position="258"/>
    </location>
</feature>
<evidence type="ECO:0000256" key="1">
    <source>
        <dbReference type="ARBA" id="ARBA00004329"/>
    </source>
</evidence>
<sequence length="798" mass="90808">MSTIPLHQNCSNSKEHVISEQDKEILKLIDSFFLKSCLLICSKELSSSNTLREYWNLSESWFEIMNNYQIYDLPNNIQTWLHFDGKSVLPPLVIEIYLDLRNLPESFLLRLMDRDGNLWSVCKGTKKTEVVLERWLLELDNTTVDNENITEDGDNLLNNQITLLLRYLHTLIQLLPINSLIKSINNQYLSIGSRIIDGSKPILSRGRIGLSRPILTTYSNKINETNIPAHLEQKKITPIWTKYGLLRVSVSYRKECKFQLQNLFVSEDNELKQNQSQKGKFPTGVSPTLHTISNQELQQSTSISPSIRPIFGVPGTSLEQQQLSTSKKHGGITRQVQPFKVGSLNSLVYEKSTSQIPSRNPSVSSVYANASARRSSIGSNFANNNIISTNAINNNNNNNLLGNHSDSIVSSNFVPRADTGSIESNSKFLSSFSNIRRHSSINRNIENLNSIDRALRLDEGTILKDKGNTKKPNLLDNTFFQNTSHDDLLAFVKLLDSKPEIKIKNKFSNHAEDDNISQSLFRYQNLKVSNNLLSEDLSMSYILSHNRDANKVDNASSLIAEGQERHEGQLQSVSPITKTFSYSMSPYHQDNTKYFNVHQNEFSASAVSSRKNSLNKSQQSILPPIYGGESISYHEVEKTMEPHEMQVSNATTQLQTQEYERGRSQSGVIYKKVDPRLRLNQSPKSLGSLEKSIQLSDSHNRDRLVYNQNYYISQPILMSTPAHAKLHKPSIQSTDILEDEERKIHDMNSSKITRDTHKLKEKRNYLENATSPDMEIDNEVDDEELMFFMSDMNNESDC</sequence>
<dbReference type="AlphaFoldDB" id="A0AAN7WSH8"/>
<dbReference type="Proteomes" id="UP001306508">
    <property type="component" value="Unassembled WGS sequence"/>
</dbReference>
<dbReference type="GO" id="GO:0000423">
    <property type="term" value="P:mitophagy"/>
    <property type="evidence" value="ECO:0007669"/>
    <property type="project" value="TreeGrafter"/>
</dbReference>
<dbReference type="InterPro" id="IPR040182">
    <property type="entry name" value="ATG13"/>
</dbReference>
<evidence type="ECO:0000256" key="5">
    <source>
        <dbReference type="RuleBase" id="RU361214"/>
    </source>
</evidence>
<protein>
    <recommendedName>
        <fullName evidence="3 5">Autophagy-related protein 13</fullName>
    </recommendedName>
</protein>
<reference evidence="8" key="1">
    <citation type="submission" date="2023-07" db="EMBL/GenBank/DDBJ databases">
        <title>A draft genome of Kazachstania heterogenica Y-27499.</title>
        <authorList>
            <person name="Donic C."/>
            <person name="Kralova J.S."/>
            <person name="Fidel L."/>
            <person name="Ben-Dor S."/>
            <person name="Jung S."/>
        </authorList>
    </citation>
    <scope>NUCLEOTIDE SEQUENCE [LARGE SCALE GENOMIC DNA]</scope>
    <source>
        <strain evidence="8">Y27499</strain>
    </source>
</reference>
<keyword evidence="4 5" id="KW-0072">Autophagy</keyword>
<evidence type="ECO:0000259" key="6">
    <source>
        <dbReference type="Pfam" id="PF10033"/>
    </source>
</evidence>
<evidence type="ECO:0000313" key="8">
    <source>
        <dbReference type="Proteomes" id="UP001306508"/>
    </source>
</evidence>
<proteinExistence type="inferred from homology"/>
<evidence type="ECO:0000256" key="2">
    <source>
        <dbReference type="ARBA" id="ARBA00005246"/>
    </source>
</evidence>
<dbReference type="GO" id="GO:0000407">
    <property type="term" value="C:phagophore assembly site"/>
    <property type="evidence" value="ECO:0007669"/>
    <property type="project" value="UniProtKB-SubCell"/>
</dbReference>
<comment type="similarity">
    <text evidence="2 5">Belongs to the ATG13 family. Fungi subfamily.</text>
</comment>
<dbReference type="EMBL" id="JAWIZZ010000031">
    <property type="protein sequence ID" value="KAK5781582.1"/>
    <property type="molecule type" value="Genomic_DNA"/>
</dbReference>
<name>A0AAN7WSH8_9SACH</name>
<evidence type="ECO:0000256" key="3">
    <source>
        <dbReference type="ARBA" id="ARBA00013801"/>
    </source>
</evidence>
<dbReference type="PANTHER" id="PTHR13430:SF4">
    <property type="entry name" value="AUTOPHAGY-RELATED PROTEIN 13"/>
    <property type="match status" value="1"/>
</dbReference>
<dbReference type="PANTHER" id="PTHR13430">
    <property type="match status" value="1"/>
</dbReference>
<keyword evidence="8" id="KW-1185">Reference proteome</keyword>
<dbReference type="Pfam" id="PF10033">
    <property type="entry name" value="ATG13"/>
    <property type="match status" value="1"/>
</dbReference>
<comment type="caution">
    <text evidence="7">The sequence shown here is derived from an EMBL/GenBank/DDBJ whole genome shotgun (WGS) entry which is preliminary data.</text>
</comment>
<dbReference type="GO" id="GO:0034727">
    <property type="term" value="P:piecemeal microautophagy of the nucleus"/>
    <property type="evidence" value="ECO:0007669"/>
    <property type="project" value="TreeGrafter"/>
</dbReference>
<organism evidence="7 8">
    <name type="scientific">Arxiozyma heterogenica</name>
    <dbReference type="NCBI Taxonomy" id="278026"/>
    <lineage>
        <taxon>Eukaryota</taxon>
        <taxon>Fungi</taxon>
        <taxon>Dikarya</taxon>
        <taxon>Ascomycota</taxon>
        <taxon>Saccharomycotina</taxon>
        <taxon>Saccharomycetes</taxon>
        <taxon>Saccharomycetales</taxon>
        <taxon>Saccharomycetaceae</taxon>
        <taxon>Arxiozyma</taxon>
    </lineage>
</organism>
<evidence type="ECO:0000313" key="7">
    <source>
        <dbReference type="EMBL" id="KAK5781582.1"/>
    </source>
</evidence>
<dbReference type="GO" id="GO:1990316">
    <property type="term" value="C:Atg1/ULK1 kinase complex"/>
    <property type="evidence" value="ECO:0007669"/>
    <property type="project" value="InterPro"/>
</dbReference>
<dbReference type="InterPro" id="IPR018731">
    <property type="entry name" value="Atg13_N"/>
</dbReference>